<protein>
    <submittedName>
        <fullName evidence="1">Uncharacterized protein</fullName>
    </submittedName>
</protein>
<organism evidence="1 2">
    <name type="scientific">Planosporangium flavigriseum</name>
    <dbReference type="NCBI Taxonomy" id="373681"/>
    <lineage>
        <taxon>Bacteria</taxon>
        <taxon>Bacillati</taxon>
        <taxon>Actinomycetota</taxon>
        <taxon>Actinomycetes</taxon>
        <taxon>Micromonosporales</taxon>
        <taxon>Micromonosporaceae</taxon>
        <taxon>Planosporangium</taxon>
    </lineage>
</organism>
<dbReference type="EMBL" id="BONU01000014">
    <property type="protein sequence ID" value="GIG74034.1"/>
    <property type="molecule type" value="Genomic_DNA"/>
</dbReference>
<proteinExistence type="predicted"/>
<dbReference type="AlphaFoldDB" id="A0A8J3LUE9"/>
<gene>
    <name evidence="1" type="ORF">Pfl04_24380</name>
</gene>
<keyword evidence="2" id="KW-1185">Reference proteome</keyword>
<reference evidence="1" key="1">
    <citation type="submission" date="2021-01" db="EMBL/GenBank/DDBJ databases">
        <title>Whole genome shotgun sequence of Planosporangium flavigriseum NBRC 105377.</title>
        <authorList>
            <person name="Komaki H."/>
            <person name="Tamura T."/>
        </authorList>
    </citation>
    <scope>NUCLEOTIDE SEQUENCE</scope>
    <source>
        <strain evidence="1">NBRC 105377</strain>
    </source>
</reference>
<accession>A0A8J3LUE9</accession>
<comment type="caution">
    <text evidence="1">The sequence shown here is derived from an EMBL/GenBank/DDBJ whole genome shotgun (WGS) entry which is preliminary data.</text>
</comment>
<sequence length="73" mass="8542">MERRKHWWNGRFANPARRDVFLWDDNGCWRVEASRGSLARHCRAFVFDNEMAALTMVDVLTGSQGDGWREVSI</sequence>
<dbReference type="Proteomes" id="UP000653674">
    <property type="component" value="Unassembled WGS sequence"/>
</dbReference>
<name>A0A8J3LUE9_9ACTN</name>
<dbReference type="RefSeq" id="WP_168075382.1">
    <property type="nucleotide sequence ID" value="NZ_BAAAQJ010000019.1"/>
</dbReference>
<evidence type="ECO:0000313" key="1">
    <source>
        <dbReference type="EMBL" id="GIG74034.1"/>
    </source>
</evidence>
<evidence type="ECO:0000313" key="2">
    <source>
        <dbReference type="Proteomes" id="UP000653674"/>
    </source>
</evidence>